<keyword evidence="7" id="KW-0288">FMN</keyword>
<keyword evidence="7" id="KW-0249">Electron transport</keyword>
<comment type="caution">
    <text evidence="9">The sequence shown here is derived from an EMBL/GenBank/DDBJ whole genome shotgun (WGS) entry which is preliminary data.</text>
</comment>
<dbReference type="PANTHER" id="PTHR36964">
    <property type="entry name" value="PROTEIN-METHIONINE-SULFOXIDE REDUCTASE HEME-BINDING SUBUNIT MSRQ"/>
    <property type="match status" value="1"/>
</dbReference>
<dbReference type="InterPro" id="IPR013130">
    <property type="entry name" value="Fe3_Rdtase_TM_dom"/>
</dbReference>
<dbReference type="PANTHER" id="PTHR36964:SF1">
    <property type="entry name" value="PROTEIN-METHIONINE-SULFOXIDE REDUCTASE HEME-BINDING SUBUNIT MSRQ"/>
    <property type="match status" value="1"/>
</dbReference>
<evidence type="ECO:0000256" key="7">
    <source>
        <dbReference type="HAMAP-Rule" id="MF_01207"/>
    </source>
</evidence>
<dbReference type="GO" id="GO:0030091">
    <property type="term" value="P:protein repair"/>
    <property type="evidence" value="ECO:0007669"/>
    <property type="project" value="UniProtKB-UniRule"/>
</dbReference>
<keyword evidence="7" id="KW-0285">Flavoprotein</keyword>
<feature type="transmembrane region" description="Helical" evidence="7">
    <location>
        <begin position="43"/>
        <end position="60"/>
    </location>
</feature>
<keyword evidence="2 7" id="KW-0813">Transport</keyword>
<dbReference type="InterPro" id="IPR022837">
    <property type="entry name" value="MsrQ-like"/>
</dbReference>
<dbReference type="GO" id="GO:0009055">
    <property type="term" value="F:electron transfer activity"/>
    <property type="evidence" value="ECO:0007669"/>
    <property type="project" value="UniProtKB-UniRule"/>
</dbReference>
<sequence length="197" mass="23282">MKYLKIALFLISLLPLGRLIWLGFHDDLGANPIEFITRSTGTWALVFLCITLAMTPMRLITGWSVWIQWRRMFGLFCFFYACLHFSIWFWLDQNLDLQAMWTDVLKRPFITMGFVTFVLLIPLALTSNHWAVRALGRRWSLLHKLVYMLACTAIIHYWWHKAGKNDLQTVSIYGSIILLLLLCRLPWLKTYLQKIRL</sequence>
<comment type="similarity">
    <text evidence="7">Belongs to the MsrQ family.</text>
</comment>
<dbReference type="GO" id="GO:0020037">
    <property type="term" value="F:heme binding"/>
    <property type="evidence" value="ECO:0007669"/>
    <property type="project" value="UniProtKB-UniRule"/>
</dbReference>
<comment type="subcellular location">
    <subcellularLocation>
        <location evidence="7">Cell membrane</location>
        <topology evidence="7">Multi-pass membrane protein</topology>
    </subcellularLocation>
    <subcellularLocation>
        <location evidence="1">Membrane</location>
        <topology evidence="1">Multi-pass membrane protein</topology>
    </subcellularLocation>
</comment>
<dbReference type="RefSeq" id="WP_087909073.1">
    <property type="nucleotide sequence ID" value="NZ_NAIA01000002.1"/>
</dbReference>
<proteinExistence type="inferred from homology"/>
<dbReference type="HAMAP" id="MF_01207">
    <property type="entry name" value="MsrQ"/>
    <property type="match status" value="1"/>
</dbReference>
<evidence type="ECO:0000256" key="3">
    <source>
        <dbReference type="ARBA" id="ARBA00022692"/>
    </source>
</evidence>
<keyword evidence="3 7" id="KW-0812">Transmembrane</keyword>
<evidence type="ECO:0000313" key="10">
    <source>
        <dbReference type="Proteomes" id="UP000196880"/>
    </source>
</evidence>
<keyword evidence="5 7" id="KW-0408">Iron</keyword>
<evidence type="ECO:0000256" key="5">
    <source>
        <dbReference type="ARBA" id="ARBA00023004"/>
    </source>
</evidence>
<dbReference type="AlphaFoldDB" id="A0A210RZ37"/>
<feature type="transmembrane region" description="Helical" evidence="7">
    <location>
        <begin position="171"/>
        <end position="188"/>
    </location>
</feature>
<keyword evidence="10" id="KW-1185">Reference proteome</keyword>
<protein>
    <recommendedName>
        <fullName evidence="7">Protein-methionine-sulfoxide reductase heme-binding subunit MsrQ</fullName>
    </recommendedName>
    <alternativeName>
        <fullName evidence="7">Flavocytochrome MsrQ</fullName>
    </alternativeName>
</protein>
<dbReference type="GO" id="GO:0016679">
    <property type="term" value="F:oxidoreductase activity, acting on diphenols and related substances as donors"/>
    <property type="evidence" value="ECO:0007669"/>
    <property type="project" value="TreeGrafter"/>
</dbReference>
<gene>
    <name evidence="7" type="primary">msrQ</name>
    <name evidence="9" type="ORF">B6A14_03500</name>
</gene>
<evidence type="ECO:0000259" key="8">
    <source>
        <dbReference type="Pfam" id="PF01794"/>
    </source>
</evidence>
<comment type="subunit">
    <text evidence="7">Heterodimer of a catalytic subunit (MsrP) and a heme-binding subunit (MsrQ).</text>
</comment>
<feature type="domain" description="Ferric oxidoreductase" evidence="8">
    <location>
        <begin position="40"/>
        <end position="153"/>
    </location>
</feature>
<reference evidence="9 10" key="1">
    <citation type="submission" date="2017-03" db="EMBL/GenBank/DDBJ databases">
        <title>New species Polynucleobacter sp. MWH-EgelM1-30-B4.</title>
        <authorList>
            <person name="Hahn M.W."/>
        </authorList>
    </citation>
    <scope>NUCLEOTIDE SEQUENCE [LARGE SCALE GENOMIC DNA]</scope>
    <source>
        <strain evidence="9 10">MWH-EgelM1-30-B4</strain>
    </source>
</reference>
<keyword evidence="7" id="KW-0479">Metal-binding</keyword>
<accession>A0A210RZ37</accession>
<keyword evidence="6 7" id="KW-0472">Membrane</keyword>
<evidence type="ECO:0000256" key="2">
    <source>
        <dbReference type="ARBA" id="ARBA00022448"/>
    </source>
</evidence>
<comment type="cofactor">
    <cofactor evidence="7">
        <name>FMN</name>
        <dbReference type="ChEBI" id="CHEBI:58210"/>
    </cofactor>
    <text evidence="7">Binds 1 FMN per subunit.</text>
</comment>
<feature type="transmembrane region" description="Helical" evidence="7">
    <location>
        <begin position="72"/>
        <end position="91"/>
    </location>
</feature>
<keyword evidence="7" id="KW-1003">Cell membrane</keyword>
<comment type="caution">
    <text evidence="7">Lacks conserved residue(s) required for the propagation of feature annotation.</text>
</comment>
<feature type="transmembrane region" description="Helical" evidence="7">
    <location>
        <begin position="141"/>
        <end position="159"/>
    </location>
</feature>
<dbReference type="Proteomes" id="UP000196880">
    <property type="component" value="Unassembled WGS sequence"/>
</dbReference>
<evidence type="ECO:0000256" key="6">
    <source>
        <dbReference type="ARBA" id="ARBA00023136"/>
    </source>
</evidence>
<keyword evidence="7" id="KW-0349">Heme</keyword>
<feature type="transmembrane region" description="Helical" evidence="7">
    <location>
        <begin position="111"/>
        <end position="132"/>
    </location>
</feature>
<dbReference type="EMBL" id="NAIA01000002">
    <property type="protein sequence ID" value="OWF66273.1"/>
    <property type="molecule type" value="Genomic_DNA"/>
</dbReference>
<dbReference type="GO" id="GO:0046872">
    <property type="term" value="F:metal ion binding"/>
    <property type="evidence" value="ECO:0007669"/>
    <property type="project" value="UniProtKB-KW"/>
</dbReference>
<name>A0A210RZ37_9BURK</name>
<comment type="cofactor">
    <cofactor evidence="7">
        <name>heme b</name>
        <dbReference type="ChEBI" id="CHEBI:60344"/>
    </cofactor>
    <text evidence="7">Binds 1 heme b (iron(II)-protoporphyrin IX) group per subunit.</text>
</comment>
<evidence type="ECO:0000256" key="4">
    <source>
        <dbReference type="ARBA" id="ARBA00022989"/>
    </source>
</evidence>
<dbReference type="GO" id="GO:0005886">
    <property type="term" value="C:plasma membrane"/>
    <property type="evidence" value="ECO:0007669"/>
    <property type="project" value="UniProtKB-SubCell"/>
</dbReference>
<comment type="function">
    <text evidence="7">Part of the MsrPQ system that repairs oxidized periplasmic proteins containing methionine sulfoxide residues (Met-O), using respiratory chain electrons. Thus protects these proteins from oxidative-stress damage caused by reactive species of oxygen and chlorine generated by the host defense mechanisms. MsrPQ is essential for the maintenance of envelope integrity under bleach stress, rescuing a wide series of structurally unrelated periplasmic proteins from methionine oxidation. MsrQ provides electrons for reduction to the reductase catalytic subunit MsrP, using the quinone pool of the respiratory chain.</text>
</comment>
<evidence type="ECO:0000313" key="9">
    <source>
        <dbReference type="EMBL" id="OWF66273.1"/>
    </source>
</evidence>
<dbReference type="OrthoDB" id="9788328at2"/>
<dbReference type="GO" id="GO:0010181">
    <property type="term" value="F:FMN binding"/>
    <property type="evidence" value="ECO:0007669"/>
    <property type="project" value="UniProtKB-UniRule"/>
</dbReference>
<evidence type="ECO:0000256" key="1">
    <source>
        <dbReference type="ARBA" id="ARBA00004141"/>
    </source>
</evidence>
<keyword evidence="4 7" id="KW-1133">Transmembrane helix</keyword>
<dbReference type="Pfam" id="PF01794">
    <property type="entry name" value="Ferric_reduct"/>
    <property type="match status" value="1"/>
</dbReference>
<organism evidence="9 10">
    <name type="scientific">Polynucleobacter hirudinilacicola</name>
    <dbReference type="NCBI Taxonomy" id="1743166"/>
    <lineage>
        <taxon>Bacteria</taxon>
        <taxon>Pseudomonadati</taxon>
        <taxon>Pseudomonadota</taxon>
        <taxon>Betaproteobacteria</taxon>
        <taxon>Burkholderiales</taxon>
        <taxon>Burkholderiaceae</taxon>
        <taxon>Polynucleobacter</taxon>
    </lineage>
</organism>